<dbReference type="InterPro" id="IPR005174">
    <property type="entry name" value="KIB1-4_b-propeller"/>
</dbReference>
<evidence type="ECO:0000313" key="2">
    <source>
        <dbReference type="EMBL" id="JAD80338.1"/>
    </source>
</evidence>
<accession>A0A0A9D0Z5</accession>
<sequence>MKVVLSCDPSRGNCTVMLIHNPDRQLSFARVGGEQWHWITTSPRYAEYSDCIYHDGAFYAMTRQGGIHRYTIAVLVPHAR</sequence>
<dbReference type="PANTHER" id="PTHR44586:SF10">
    <property type="entry name" value="DUF295 DOMAIN-CONTAINING PROTEIN"/>
    <property type="match status" value="1"/>
</dbReference>
<name>A0A0A9D0Z5_ARUDO</name>
<organism evidence="2">
    <name type="scientific">Arundo donax</name>
    <name type="common">Giant reed</name>
    <name type="synonym">Donax arundinaceus</name>
    <dbReference type="NCBI Taxonomy" id="35708"/>
    <lineage>
        <taxon>Eukaryota</taxon>
        <taxon>Viridiplantae</taxon>
        <taxon>Streptophyta</taxon>
        <taxon>Embryophyta</taxon>
        <taxon>Tracheophyta</taxon>
        <taxon>Spermatophyta</taxon>
        <taxon>Magnoliopsida</taxon>
        <taxon>Liliopsida</taxon>
        <taxon>Poales</taxon>
        <taxon>Poaceae</taxon>
        <taxon>PACMAD clade</taxon>
        <taxon>Arundinoideae</taxon>
        <taxon>Arundineae</taxon>
        <taxon>Arundo</taxon>
    </lineage>
</organism>
<proteinExistence type="predicted"/>
<dbReference type="PANTHER" id="PTHR44586">
    <property type="entry name" value="F-BOX DOMAIN CONTAINING PROTEIN, EXPRESSED"/>
    <property type="match status" value="1"/>
</dbReference>
<dbReference type="Pfam" id="PF03478">
    <property type="entry name" value="Beta-prop_KIB1-4"/>
    <property type="match status" value="1"/>
</dbReference>
<evidence type="ECO:0000259" key="1">
    <source>
        <dbReference type="Pfam" id="PF03478"/>
    </source>
</evidence>
<reference evidence="2" key="2">
    <citation type="journal article" date="2015" name="Data Brief">
        <title>Shoot transcriptome of the giant reed, Arundo donax.</title>
        <authorList>
            <person name="Barrero R.A."/>
            <person name="Guerrero F.D."/>
            <person name="Moolhuijzen P."/>
            <person name="Goolsby J.A."/>
            <person name="Tidwell J."/>
            <person name="Bellgard S.E."/>
            <person name="Bellgard M.I."/>
        </authorList>
    </citation>
    <scope>NUCLEOTIDE SEQUENCE</scope>
    <source>
        <tissue evidence="2">Shoot tissue taken approximately 20 cm above the soil surface</tissue>
    </source>
</reference>
<dbReference type="AlphaFoldDB" id="A0A0A9D0Z5"/>
<feature type="domain" description="KIB1-4 beta-propeller" evidence="1">
    <location>
        <begin position="2"/>
        <end position="72"/>
    </location>
</feature>
<reference evidence="2" key="1">
    <citation type="submission" date="2014-09" db="EMBL/GenBank/DDBJ databases">
        <authorList>
            <person name="Magalhaes I.L.F."/>
            <person name="Oliveira U."/>
            <person name="Santos F.R."/>
            <person name="Vidigal T.H.D.A."/>
            <person name="Brescovit A.D."/>
            <person name="Santos A.J."/>
        </authorList>
    </citation>
    <scope>NUCLEOTIDE SEQUENCE</scope>
    <source>
        <tissue evidence="2">Shoot tissue taken approximately 20 cm above the soil surface</tissue>
    </source>
</reference>
<dbReference type="EMBL" id="GBRH01217557">
    <property type="protein sequence ID" value="JAD80338.1"/>
    <property type="molecule type" value="Transcribed_RNA"/>
</dbReference>
<protein>
    <recommendedName>
        <fullName evidence="1">KIB1-4 beta-propeller domain-containing protein</fullName>
    </recommendedName>
</protein>